<reference evidence="3" key="1">
    <citation type="journal article" date="2013" name="Int. J. Syst. Evol. Microbiol.">
        <title>Aestuariibaculum suncheonense gen. nov., sp. nov., a marine bacterium of the family Flavobacteriaceae isolated from a tidal flat and emended descriptions of the genera Gaetbulibacter and Tamlana.</title>
        <authorList>
            <person name="Jeong S.H."/>
            <person name="Park M.S."/>
            <person name="Jin H.M."/>
            <person name="Lee K."/>
            <person name="Park W."/>
            <person name="Jeon C.O."/>
        </authorList>
    </citation>
    <scope>NUCLEOTIDE SEQUENCE</scope>
    <source>
        <strain evidence="3">SC17</strain>
    </source>
</reference>
<dbReference type="EMBL" id="JACVXC010000004">
    <property type="protein sequence ID" value="MBD0836060.1"/>
    <property type="molecule type" value="Genomic_DNA"/>
</dbReference>
<gene>
    <name evidence="3" type="ORF">ICJ84_11470</name>
</gene>
<accession>A0A8J6QG72</accession>
<protein>
    <submittedName>
        <fullName evidence="3">Thioredoxin family protein</fullName>
    </submittedName>
</protein>
<evidence type="ECO:0000313" key="4">
    <source>
        <dbReference type="Proteomes" id="UP000602057"/>
    </source>
</evidence>
<dbReference type="AlphaFoldDB" id="A0A8J6QG72"/>
<dbReference type="CDD" id="cd02947">
    <property type="entry name" value="TRX_family"/>
    <property type="match status" value="1"/>
</dbReference>
<keyword evidence="1" id="KW-0732">Signal</keyword>
<sequence length="447" mass="51492">MLKISSFLILLFFVTTVTFSQGIDFKHIPFEEALELAKAQDKLIFIDFHTEWCGPCKKLASGPFKEQQNGEFYNNNFISLKLDAEKEGKDAAMRYNVTAFPTLVFVNGDGTLVHQAVGIGPGKNMIGFGKDALNSATTKYSLEKLQDMFPEKQNDEAFLKLYYNKMEEFGADVSKGMDAWLKVQTEITEASPEMMQFLLKKQSDIELGSEAEAIFNNNYDYYISIAEGRDKMALQRFRNGVFLKSLKKTRRTEDADLMNIIIDRFQKFDDIKGKSSDNLYTYKLDYYRFSNKPNAFKSLAEKYVDSLINAKTIKNIHKQDEEHYAFYSKDKEFGKDATTDYLLSLYKEGQKANNLVEAITSVGNDYLGFIKTKKEIKTLNKWIKYCYKLIPGKYWAENLQADLLYKEGNIKKAIVLKTSAVNKMPFTVKKKVNYQHELNLMKEANKE</sequence>
<dbReference type="Pfam" id="PF00085">
    <property type="entry name" value="Thioredoxin"/>
    <property type="match status" value="1"/>
</dbReference>
<dbReference type="SUPFAM" id="SSF52833">
    <property type="entry name" value="Thioredoxin-like"/>
    <property type="match status" value="1"/>
</dbReference>
<reference evidence="3" key="2">
    <citation type="submission" date="2020-09" db="EMBL/GenBank/DDBJ databases">
        <authorList>
            <person name="Wu Z."/>
        </authorList>
    </citation>
    <scope>NUCLEOTIDE SEQUENCE</scope>
    <source>
        <strain evidence="3">SC17</strain>
    </source>
</reference>
<dbReference type="InterPro" id="IPR013766">
    <property type="entry name" value="Thioredoxin_domain"/>
</dbReference>
<dbReference type="RefSeq" id="WP_188216554.1">
    <property type="nucleotide sequence ID" value="NZ_BAABGH010000007.1"/>
</dbReference>
<evidence type="ECO:0000256" key="1">
    <source>
        <dbReference type="ARBA" id="ARBA00022729"/>
    </source>
</evidence>
<dbReference type="PANTHER" id="PTHR15337">
    <property type="entry name" value="ANTERIOR GRADIENT PROTEIN-RELATED"/>
    <property type="match status" value="1"/>
</dbReference>
<dbReference type="Gene3D" id="3.40.30.10">
    <property type="entry name" value="Glutaredoxin"/>
    <property type="match status" value="1"/>
</dbReference>
<dbReference type="PANTHER" id="PTHR15337:SF11">
    <property type="entry name" value="THIOREDOXIN DOMAIN-CONTAINING PROTEIN"/>
    <property type="match status" value="1"/>
</dbReference>
<comment type="caution">
    <text evidence="3">The sequence shown here is derived from an EMBL/GenBank/DDBJ whole genome shotgun (WGS) entry which is preliminary data.</text>
</comment>
<dbReference type="PROSITE" id="PS51352">
    <property type="entry name" value="THIOREDOXIN_2"/>
    <property type="match status" value="1"/>
</dbReference>
<keyword evidence="4" id="KW-1185">Reference proteome</keyword>
<dbReference type="Proteomes" id="UP000602057">
    <property type="component" value="Unassembled WGS sequence"/>
</dbReference>
<dbReference type="InterPro" id="IPR036249">
    <property type="entry name" value="Thioredoxin-like_sf"/>
</dbReference>
<organism evidence="3 4">
    <name type="scientific">Aestuariibaculum suncheonense</name>
    <dbReference type="NCBI Taxonomy" id="1028745"/>
    <lineage>
        <taxon>Bacteria</taxon>
        <taxon>Pseudomonadati</taxon>
        <taxon>Bacteroidota</taxon>
        <taxon>Flavobacteriia</taxon>
        <taxon>Flavobacteriales</taxon>
        <taxon>Flavobacteriaceae</taxon>
    </lineage>
</organism>
<evidence type="ECO:0000259" key="2">
    <source>
        <dbReference type="PROSITE" id="PS51352"/>
    </source>
</evidence>
<dbReference type="InterPro" id="IPR051099">
    <property type="entry name" value="AGR/TXD"/>
</dbReference>
<proteinExistence type="predicted"/>
<name>A0A8J6QG72_9FLAO</name>
<evidence type="ECO:0000313" key="3">
    <source>
        <dbReference type="EMBL" id="MBD0836060.1"/>
    </source>
</evidence>
<feature type="domain" description="Thioredoxin" evidence="2">
    <location>
        <begin position="8"/>
        <end position="138"/>
    </location>
</feature>